<dbReference type="Proteomes" id="UP000014254">
    <property type="component" value="Unassembled WGS sequence"/>
</dbReference>
<evidence type="ECO:0000256" key="2">
    <source>
        <dbReference type="ARBA" id="ARBA00023155"/>
    </source>
</evidence>
<feature type="compositionally biased region" description="Pro residues" evidence="5">
    <location>
        <begin position="173"/>
        <end position="182"/>
    </location>
</feature>
<feature type="DNA-binding region" description="Homeobox" evidence="3">
    <location>
        <begin position="68"/>
        <end position="127"/>
    </location>
</feature>
<gene>
    <name evidence="7" type="ORF">HMPREF1544_07729</name>
</gene>
<evidence type="ECO:0000256" key="4">
    <source>
        <dbReference type="RuleBase" id="RU000682"/>
    </source>
</evidence>
<dbReference type="GO" id="GO:0005634">
    <property type="term" value="C:nucleus"/>
    <property type="evidence" value="ECO:0007669"/>
    <property type="project" value="UniProtKB-SubCell"/>
</dbReference>
<dbReference type="InterPro" id="IPR051000">
    <property type="entry name" value="Homeobox_DNA-bind_prot"/>
</dbReference>
<dbReference type="PANTHER" id="PTHR24324:SF9">
    <property type="entry name" value="HOMEOBOX DOMAIN-CONTAINING PROTEIN"/>
    <property type="match status" value="1"/>
</dbReference>
<proteinExistence type="predicted"/>
<evidence type="ECO:0000259" key="6">
    <source>
        <dbReference type="PROSITE" id="PS50071"/>
    </source>
</evidence>
<evidence type="ECO:0000256" key="1">
    <source>
        <dbReference type="ARBA" id="ARBA00023125"/>
    </source>
</evidence>
<feature type="region of interest" description="Disordered" evidence="5">
    <location>
        <begin position="17"/>
        <end position="48"/>
    </location>
</feature>
<accession>S2J5R7</accession>
<evidence type="ECO:0000313" key="8">
    <source>
        <dbReference type="Proteomes" id="UP000014254"/>
    </source>
</evidence>
<comment type="subcellular location">
    <subcellularLocation>
        <location evidence="3 4">Nucleus</location>
    </subcellularLocation>
</comment>
<dbReference type="Pfam" id="PF00046">
    <property type="entry name" value="Homeodomain"/>
    <property type="match status" value="1"/>
</dbReference>
<dbReference type="SUPFAM" id="SSF46689">
    <property type="entry name" value="Homeodomain-like"/>
    <property type="match status" value="1"/>
</dbReference>
<reference evidence="8" key="1">
    <citation type="submission" date="2013-05" db="EMBL/GenBank/DDBJ databases">
        <title>The Genome sequence of Mucor circinelloides f. circinelloides 1006PhL.</title>
        <authorList>
            <consortium name="The Broad Institute Genomics Platform"/>
            <person name="Cuomo C."/>
            <person name="Earl A."/>
            <person name="Findley K."/>
            <person name="Lee S.C."/>
            <person name="Walker B."/>
            <person name="Young S."/>
            <person name="Zeng Q."/>
            <person name="Gargeya S."/>
            <person name="Fitzgerald M."/>
            <person name="Haas B."/>
            <person name="Abouelleil A."/>
            <person name="Allen A.W."/>
            <person name="Alvarado L."/>
            <person name="Arachchi H.M."/>
            <person name="Berlin A.M."/>
            <person name="Chapman S.B."/>
            <person name="Gainer-Dewar J."/>
            <person name="Goldberg J."/>
            <person name="Griggs A."/>
            <person name="Gujja S."/>
            <person name="Hansen M."/>
            <person name="Howarth C."/>
            <person name="Imamovic A."/>
            <person name="Ireland A."/>
            <person name="Larimer J."/>
            <person name="McCowan C."/>
            <person name="Murphy C."/>
            <person name="Pearson M."/>
            <person name="Poon T.W."/>
            <person name="Priest M."/>
            <person name="Roberts A."/>
            <person name="Saif S."/>
            <person name="Shea T."/>
            <person name="Sisk P."/>
            <person name="Sykes S."/>
            <person name="Wortman J."/>
            <person name="Nusbaum C."/>
            <person name="Birren B."/>
        </authorList>
    </citation>
    <scope>NUCLEOTIDE SEQUENCE [LARGE SCALE GENOMIC DNA]</scope>
    <source>
        <strain evidence="8">1006PhL</strain>
    </source>
</reference>
<dbReference type="OrthoDB" id="6159439at2759"/>
<dbReference type="CDD" id="cd00086">
    <property type="entry name" value="homeodomain"/>
    <property type="match status" value="1"/>
</dbReference>
<dbReference type="OMA" id="KCEFHDS"/>
<protein>
    <recommendedName>
        <fullName evidence="6">Homeobox domain-containing protein</fullName>
    </recommendedName>
</protein>
<dbReference type="InterPro" id="IPR009057">
    <property type="entry name" value="Homeodomain-like_sf"/>
</dbReference>
<keyword evidence="8" id="KW-1185">Reference proteome</keyword>
<keyword evidence="1 3" id="KW-0238">DNA-binding</keyword>
<keyword evidence="2 3" id="KW-0371">Homeobox</keyword>
<feature type="compositionally biased region" description="Basic residues" evidence="5">
    <location>
        <begin position="24"/>
        <end position="34"/>
    </location>
</feature>
<organism evidence="7 8">
    <name type="scientific">Mucor circinelloides f. circinelloides (strain 1006PhL)</name>
    <name type="common">Mucormycosis agent</name>
    <name type="synonym">Calyptromyces circinelloides</name>
    <dbReference type="NCBI Taxonomy" id="1220926"/>
    <lineage>
        <taxon>Eukaryota</taxon>
        <taxon>Fungi</taxon>
        <taxon>Fungi incertae sedis</taxon>
        <taxon>Mucoromycota</taxon>
        <taxon>Mucoromycotina</taxon>
        <taxon>Mucoromycetes</taxon>
        <taxon>Mucorales</taxon>
        <taxon>Mucorineae</taxon>
        <taxon>Mucoraceae</taxon>
        <taxon>Mucor</taxon>
    </lineage>
</organism>
<feature type="compositionally biased region" description="Low complexity" evidence="5">
    <location>
        <begin position="183"/>
        <end position="198"/>
    </location>
</feature>
<dbReference type="PROSITE" id="PS50071">
    <property type="entry name" value="HOMEOBOX_2"/>
    <property type="match status" value="1"/>
</dbReference>
<dbReference type="SMART" id="SM00389">
    <property type="entry name" value="HOX"/>
    <property type="match status" value="1"/>
</dbReference>
<dbReference type="GO" id="GO:0030154">
    <property type="term" value="P:cell differentiation"/>
    <property type="evidence" value="ECO:0007669"/>
    <property type="project" value="TreeGrafter"/>
</dbReference>
<feature type="region of interest" description="Disordered" evidence="5">
    <location>
        <begin position="136"/>
        <end position="198"/>
    </location>
</feature>
<dbReference type="PANTHER" id="PTHR24324">
    <property type="entry name" value="HOMEOBOX PROTEIN HHEX"/>
    <property type="match status" value="1"/>
</dbReference>
<evidence type="ECO:0000313" key="7">
    <source>
        <dbReference type="EMBL" id="EPB85456.1"/>
    </source>
</evidence>
<dbReference type="InterPro" id="IPR001356">
    <property type="entry name" value="HD"/>
</dbReference>
<dbReference type="InParanoid" id="S2J5R7"/>
<keyword evidence="3 4" id="KW-0539">Nucleus</keyword>
<evidence type="ECO:0000256" key="3">
    <source>
        <dbReference type="PROSITE-ProRule" id="PRU00108"/>
    </source>
</evidence>
<feature type="domain" description="Homeobox" evidence="6">
    <location>
        <begin position="66"/>
        <end position="126"/>
    </location>
</feature>
<dbReference type="Gene3D" id="1.10.10.60">
    <property type="entry name" value="Homeodomain-like"/>
    <property type="match status" value="1"/>
</dbReference>
<dbReference type="eggNOG" id="KOG0490">
    <property type="taxonomic scope" value="Eukaryota"/>
</dbReference>
<dbReference type="EMBL" id="KE124011">
    <property type="protein sequence ID" value="EPB85456.1"/>
    <property type="molecule type" value="Genomic_DNA"/>
</dbReference>
<evidence type="ECO:0000256" key="5">
    <source>
        <dbReference type="SAM" id="MobiDB-lite"/>
    </source>
</evidence>
<name>S2J5R7_MUCC1</name>
<dbReference type="AlphaFoldDB" id="S2J5R7"/>
<dbReference type="GO" id="GO:0006357">
    <property type="term" value="P:regulation of transcription by RNA polymerase II"/>
    <property type="evidence" value="ECO:0007669"/>
    <property type="project" value="TreeGrafter"/>
</dbReference>
<dbReference type="STRING" id="1220926.S2J5R7"/>
<dbReference type="GO" id="GO:0000978">
    <property type="term" value="F:RNA polymerase II cis-regulatory region sequence-specific DNA binding"/>
    <property type="evidence" value="ECO:0007669"/>
    <property type="project" value="TreeGrafter"/>
</dbReference>
<sequence>MKSTCVLPSLSDLLNPTTAPYYNHHQHHRNHHHQPQQQRYTRPSSHSVLQVSNLLTEEDVEDYDDEPVKAKRKRASPSQLSVLNRVFEQTFFPSTELRMELGKQLGMSPRTVQIWFQNKRQSIRTRERVVTHIASPPISPSIRHYASPPPPPPPSTNHHHYSQKPAHISLPPLRLPQPPTFPLTPSSSVQSSPSSFDNSILFRDY</sequence>
<dbReference type="VEuPathDB" id="FungiDB:HMPREF1544_07729"/>